<feature type="region of interest" description="Disordered" evidence="1">
    <location>
        <begin position="77"/>
        <end position="220"/>
    </location>
</feature>
<dbReference type="Proteomes" id="UP000887572">
    <property type="component" value="Unplaced"/>
</dbReference>
<accession>A0A914H3X6</accession>
<sequence length="398" mass="44943">MNEFWILILVAFFATNLLNKAEAVKLELKTFDEIFGEGCWDKGEAEDLKTPAPTNFGQNVHHQIDRQNTQIGQIEPNSTDQLGQIEPNSTDQLGQIEPNSTDQLGQIEPNSTDQLGQIEPNSIDQNPPLTESDHSGQIEPNSTDQNPPPLTETDHFGQIEPNSTDQNPPPLTETDHFGQIEPNSTDQNPPPLTESDHSDNAKNGEEQPEMSSNENIAENERKRKIVAKFHGMREEFKQKGKYSRKEWVQIEQKIAKNFNLGLSLATIGNWKRKFGQTAPNKHSHNKQEELMKRYYQIKDKNPTIRNVDIAKMLKIGKVTLYKWKKQFQPNFVDSVEENAAANVQEIGKTNSGTISLRSDVQFWSFKISPYIYICGGCICVLHLAVRASLLGLLAKIKV</sequence>
<evidence type="ECO:0000256" key="2">
    <source>
        <dbReference type="SAM" id="SignalP"/>
    </source>
</evidence>
<feature type="compositionally biased region" description="Basic and acidic residues" evidence="1">
    <location>
        <begin position="194"/>
        <end position="205"/>
    </location>
</feature>
<evidence type="ECO:0000313" key="3">
    <source>
        <dbReference type="Proteomes" id="UP000887572"/>
    </source>
</evidence>
<protein>
    <submittedName>
        <fullName evidence="4">Uncharacterized protein</fullName>
    </submittedName>
</protein>
<dbReference type="WBParaSite" id="Gr19_v10_g13619.t1">
    <property type="protein sequence ID" value="Gr19_v10_g13619.t1"/>
    <property type="gene ID" value="Gr19_v10_g13619"/>
</dbReference>
<proteinExistence type="predicted"/>
<feature type="signal peptide" evidence="2">
    <location>
        <begin position="1"/>
        <end position="23"/>
    </location>
</feature>
<evidence type="ECO:0000313" key="4">
    <source>
        <dbReference type="WBParaSite" id="Gr19_v10_g13619.t1"/>
    </source>
</evidence>
<name>A0A914H3X6_GLORO</name>
<dbReference type="AlphaFoldDB" id="A0A914H3X6"/>
<feature type="chain" id="PRO_5037723680" evidence="2">
    <location>
        <begin position="24"/>
        <end position="398"/>
    </location>
</feature>
<keyword evidence="3" id="KW-1185">Reference proteome</keyword>
<keyword evidence="2" id="KW-0732">Signal</keyword>
<feature type="compositionally biased region" description="Polar residues" evidence="1">
    <location>
        <begin position="77"/>
        <end position="129"/>
    </location>
</feature>
<reference evidence="4" key="1">
    <citation type="submission" date="2022-11" db="UniProtKB">
        <authorList>
            <consortium name="WormBaseParasite"/>
        </authorList>
    </citation>
    <scope>IDENTIFICATION</scope>
</reference>
<evidence type="ECO:0000256" key="1">
    <source>
        <dbReference type="SAM" id="MobiDB-lite"/>
    </source>
</evidence>
<organism evidence="3 4">
    <name type="scientific">Globodera rostochiensis</name>
    <name type="common">Golden nematode worm</name>
    <name type="synonym">Heterodera rostochiensis</name>
    <dbReference type="NCBI Taxonomy" id="31243"/>
    <lineage>
        <taxon>Eukaryota</taxon>
        <taxon>Metazoa</taxon>
        <taxon>Ecdysozoa</taxon>
        <taxon>Nematoda</taxon>
        <taxon>Chromadorea</taxon>
        <taxon>Rhabditida</taxon>
        <taxon>Tylenchina</taxon>
        <taxon>Tylenchomorpha</taxon>
        <taxon>Tylenchoidea</taxon>
        <taxon>Heteroderidae</taxon>
        <taxon>Heteroderinae</taxon>
        <taxon>Globodera</taxon>
    </lineage>
</organism>